<dbReference type="GO" id="GO:0007018">
    <property type="term" value="P:microtubule-based movement"/>
    <property type="evidence" value="ECO:0007669"/>
    <property type="project" value="InterPro"/>
</dbReference>
<feature type="domain" description="Calponin-homology (CH)" evidence="2">
    <location>
        <begin position="63"/>
        <end position="166"/>
    </location>
</feature>
<gene>
    <name evidence="3" type="ORF">Gorai_010372</name>
</gene>
<dbReference type="InterPro" id="IPR036872">
    <property type="entry name" value="CH_dom_sf"/>
</dbReference>
<dbReference type="PROSITE" id="PS50021">
    <property type="entry name" value="CH"/>
    <property type="match status" value="1"/>
</dbReference>
<accession>A0A7J8PVX2</accession>
<evidence type="ECO:0000313" key="4">
    <source>
        <dbReference type="Proteomes" id="UP000593578"/>
    </source>
</evidence>
<dbReference type="Gene3D" id="1.10.418.10">
    <property type="entry name" value="Calponin-like domain"/>
    <property type="match status" value="1"/>
</dbReference>
<dbReference type="GO" id="GO:0015630">
    <property type="term" value="C:microtubule cytoskeleton"/>
    <property type="evidence" value="ECO:0007669"/>
    <property type="project" value="TreeGrafter"/>
</dbReference>
<dbReference type="GO" id="GO:0008017">
    <property type="term" value="F:microtubule binding"/>
    <property type="evidence" value="ECO:0007669"/>
    <property type="project" value="TreeGrafter"/>
</dbReference>
<feature type="non-terminal residue" evidence="3">
    <location>
        <position position="417"/>
    </location>
</feature>
<evidence type="ECO:0000256" key="1">
    <source>
        <dbReference type="SAM" id="Coils"/>
    </source>
</evidence>
<dbReference type="SUPFAM" id="SSF47576">
    <property type="entry name" value="Calponin-homology domain, CH-domain"/>
    <property type="match status" value="1"/>
</dbReference>
<comment type="caution">
    <text evidence="3">The sequence shown here is derived from an EMBL/GenBank/DDBJ whole genome shotgun (WGS) entry which is preliminary data.</text>
</comment>
<dbReference type="Proteomes" id="UP000593578">
    <property type="component" value="Unassembled WGS sequence"/>
</dbReference>
<proteinExistence type="predicted"/>
<keyword evidence="1" id="KW-0175">Coiled coil</keyword>
<dbReference type="GO" id="GO:0003777">
    <property type="term" value="F:microtubule motor activity"/>
    <property type="evidence" value="ECO:0007669"/>
    <property type="project" value="InterPro"/>
</dbReference>
<feature type="non-terminal residue" evidence="3">
    <location>
        <position position="1"/>
    </location>
</feature>
<dbReference type="EMBL" id="JABEZZ010000008">
    <property type="protein sequence ID" value="MBA0593429.1"/>
    <property type="molecule type" value="Genomic_DNA"/>
</dbReference>
<sequence>LRSFTFRQTATKQRLDIENGLFEKSLDFKLISKMRGNSTANGSNGTHDVDIEQMESFDGLISGDWLSSLVNWLNGILPDLRLPLDATEEELRQYLIDGTIFCTILNKPRPSSAEMDGGSKCGPVNVKRFLVAMDEMGLASFELSDIEQGHMMPVIQCLKTLRVCVNSNGEVNNIQNPSRKTWNLSGEFERIQLKQGFNADLSDATILELMKPSSLENASTQSLFSMLYRIMDGSIERNKRDLPHIEKSKVEEMGKVEKQNLLQLKKNNIQNDLEISRLRKELESRKEMHERHCLQLEAQAEGTKAVLEVKLKELECLLTDSKKKADDLQSFSESTQKRWKNRECSYQSFIDQQFGALKGLREISKSIKREALKTKKSHSEELNHLGKKLKGLRDAAGNYHLTLAENRILYNEIQDLK</sequence>
<dbReference type="AlphaFoldDB" id="A0A7J8PVX2"/>
<reference evidence="3 4" key="1">
    <citation type="journal article" date="2019" name="Genome Biol. Evol.">
        <title>Insights into the evolution of the New World diploid cottons (Gossypium, subgenus Houzingenia) based on genome sequencing.</title>
        <authorList>
            <person name="Grover C.E."/>
            <person name="Arick M.A. 2nd"/>
            <person name="Thrash A."/>
            <person name="Conover J.L."/>
            <person name="Sanders W.S."/>
            <person name="Peterson D.G."/>
            <person name="Frelichowski J.E."/>
            <person name="Scheffler J.A."/>
            <person name="Scheffler B.E."/>
            <person name="Wendel J.F."/>
        </authorList>
    </citation>
    <scope>NUCLEOTIDE SEQUENCE [LARGE SCALE GENOMIC DNA]</scope>
    <source>
        <strain evidence="3">8</strain>
        <tissue evidence="3">Leaf</tissue>
    </source>
</reference>
<name>A0A7J8PVX2_GOSRA</name>
<dbReference type="PANTHER" id="PTHR47972:SF14">
    <property type="entry name" value="KINESIN-LIKE PROTEIN KIN-14J"/>
    <property type="match status" value="1"/>
</dbReference>
<evidence type="ECO:0000259" key="2">
    <source>
        <dbReference type="PROSITE" id="PS50021"/>
    </source>
</evidence>
<feature type="coiled-coil region" evidence="1">
    <location>
        <begin position="279"/>
        <end position="324"/>
    </location>
</feature>
<organism evidence="3 4">
    <name type="scientific">Gossypium raimondii</name>
    <name type="common">Peruvian cotton</name>
    <name type="synonym">Gossypium klotzschianum subsp. raimondii</name>
    <dbReference type="NCBI Taxonomy" id="29730"/>
    <lineage>
        <taxon>Eukaryota</taxon>
        <taxon>Viridiplantae</taxon>
        <taxon>Streptophyta</taxon>
        <taxon>Embryophyta</taxon>
        <taxon>Tracheophyta</taxon>
        <taxon>Spermatophyta</taxon>
        <taxon>Magnoliopsida</taxon>
        <taxon>eudicotyledons</taxon>
        <taxon>Gunneridae</taxon>
        <taxon>Pentapetalae</taxon>
        <taxon>rosids</taxon>
        <taxon>malvids</taxon>
        <taxon>Malvales</taxon>
        <taxon>Malvaceae</taxon>
        <taxon>Malvoideae</taxon>
        <taxon>Gossypium</taxon>
    </lineage>
</organism>
<protein>
    <recommendedName>
        <fullName evidence="2">Calponin-homology (CH) domain-containing protein</fullName>
    </recommendedName>
</protein>
<dbReference type="PANTHER" id="PTHR47972">
    <property type="entry name" value="KINESIN-LIKE PROTEIN KLP-3"/>
    <property type="match status" value="1"/>
</dbReference>
<dbReference type="InterPro" id="IPR001715">
    <property type="entry name" value="CH_dom"/>
</dbReference>
<evidence type="ECO:0000313" key="3">
    <source>
        <dbReference type="EMBL" id="MBA0593429.1"/>
    </source>
</evidence>
<dbReference type="InterPro" id="IPR027640">
    <property type="entry name" value="Kinesin-like_fam"/>
</dbReference>